<organism evidence="1 2">
    <name type="scientific">Gossypium australe</name>
    <dbReference type="NCBI Taxonomy" id="47621"/>
    <lineage>
        <taxon>Eukaryota</taxon>
        <taxon>Viridiplantae</taxon>
        <taxon>Streptophyta</taxon>
        <taxon>Embryophyta</taxon>
        <taxon>Tracheophyta</taxon>
        <taxon>Spermatophyta</taxon>
        <taxon>Magnoliopsida</taxon>
        <taxon>eudicotyledons</taxon>
        <taxon>Gunneridae</taxon>
        <taxon>Pentapetalae</taxon>
        <taxon>rosids</taxon>
        <taxon>malvids</taxon>
        <taxon>Malvales</taxon>
        <taxon>Malvaceae</taxon>
        <taxon>Malvoideae</taxon>
        <taxon>Gossypium</taxon>
    </lineage>
</organism>
<accession>A0A5B6WPE0</accession>
<evidence type="ECO:0000313" key="1">
    <source>
        <dbReference type="EMBL" id="KAA3483660.1"/>
    </source>
</evidence>
<reference evidence="2" key="1">
    <citation type="journal article" date="2019" name="Plant Biotechnol. J.">
        <title>Genome sequencing of the Australian wild diploid species Gossypium australe highlights disease resistance and delayed gland morphogenesis.</title>
        <authorList>
            <person name="Cai Y."/>
            <person name="Cai X."/>
            <person name="Wang Q."/>
            <person name="Wang P."/>
            <person name="Zhang Y."/>
            <person name="Cai C."/>
            <person name="Xu Y."/>
            <person name="Wang K."/>
            <person name="Zhou Z."/>
            <person name="Wang C."/>
            <person name="Geng S."/>
            <person name="Li B."/>
            <person name="Dong Q."/>
            <person name="Hou Y."/>
            <person name="Wang H."/>
            <person name="Ai P."/>
            <person name="Liu Z."/>
            <person name="Yi F."/>
            <person name="Sun M."/>
            <person name="An G."/>
            <person name="Cheng J."/>
            <person name="Zhang Y."/>
            <person name="Shi Q."/>
            <person name="Xie Y."/>
            <person name="Shi X."/>
            <person name="Chang Y."/>
            <person name="Huang F."/>
            <person name="Chen Y."/>
            <person name="Hong S."/>
            <person name="Mi L."/>
            <person name="Sun Q."/>
            <person name="Zhang L."/>
            <person name="Zhou B."/>
            <person name="Peng R."/>
            <person name="Zhang X."/>
            <person name="Liu F."/>
        </authorList>
    </citation>
    <scope>NUCLEOTIDE SEQUENCE [LARGE SCALE GENOMIC DNA]</scope>
    <source>
        <strain evidence="2">cv. PA1801</strain>
    </source>
</reference>
<comment type="caution">
    <text evidence="1">The sequence shown here is derived from an EMBL/GenBank/DDBJ whole genome shotgun (WGS) entry which is preliminary data.</text>
</comment>
<gene>
    <name evidence="1" type="ORF">EPI10_005810</name>
</gene>
<dbReference type="Proteomes" id="UP000325315">
    <property type="component" value="Unassembled WGS sequence"/>
</dbReference>
<sequence length="134" mass="15577">MYMNSYMWTNECFSYNPKPSMAKAVKENDKYQHILEMLHHLETTVKPSMNNIARSYVFGEAIKVAETRFKIDKALRINHRIFKNLKKDPKETITLVVVKDWIKSMEKVHNVVSALNEMQGQMGTSIPSNTENNP</sequence>
<evidence type="ECO:0000313" key="2">
    <source>
        <dbReference type="Proteomes" id="UP000325315"/>
    </source>
</evidence>
<proteinExistence type="predicted"/>
<dbReference type="AlphaFoldDB" id="A0A5B6WPE0"/>
<dbReference type="EMBL" id="SMMG02000002">
    <property type="protein sequence ID" value="KAA3483660.1"/>
    <property type="molecule type" value="Genomic_DNA"/>
</dbReference>
<protein>
    <submittedName>
        <fullName evidence="1">Uncharacterized protein</fullName>
    </submittedName>
</protein>
<keyword evidence="2" id="KW-1185">Reference proteome</keyword>
<name>A0A5B6WPE0_9ROSI</name>